<dbReference type="EMBL" id="AP021906">
    <property type="protein sequence ID" value="BBP93134.1"/>
    <property type="molecule type" value="Genomic_DNA"/>
</dbReference>
<evidence type="ECO:0000313" key="1">
    <source>
        <dbReference type="EMBL" id="BBP93134.1"/>
    </source>
</evidence>
<protein>
    <submittedName>
        <fullName evidence="1">Uncharacterized protein</fullName>
    </submittedName>
</protein>
<dbReference type="InterPro" id="IPR029063">
    <property type="entry name" value="SAM-dependent_MTases_sf"/>
</dbReference>
<dbReference type="Proteomes" id="UP000464658">
    <property type="component" value="Chromosome"/>
</dbReference>
<name>A0A5S9MLK3_BACIA</name>
<sequence>MDGQDIKVMDVFKYFPFAAKKKSWTYELVILDPRLPLHERKKKHTFSAAKDYKKLLKEAIQITAENGVIVASTNSSAFGMKKFKGFIAQAFKEAGQTYRILEEYTLPEDFRTTKNYPEGNYLKVVFIQA</sequence>
<evidence type="ECO:0000313" key="2">
    <source>
        <dbReference type="Proteomes" id="UP000464658"/>
    </source>
</evidence>
<dbReference type="GO" id="GO:0032259">
    <property type="term" value="P:methylation"/>
    <property type="evidence" value="ECO:0007669"/>
    <property type="project" value="UniProtKB-KW"/>
</dbReference>
<accession>A0A5S9MLK3</accession>
<dbReference type="GO" id="GO:0008168">
    <property type="term" value="F:methyltransferase activity"/>
    <property type="evidence" value="ECO:0007669"/>
    <property type="project" value="UniProtKB-KW"/>
</dbReference>
<dbReference type="PANTHER" id="PTHR43042:SF3">
    <property type="entry name" value="RIBOSOMAL RNA LARGE SUBUNIT METHYLTRANSFERASE YWBD-RELATED"/>
    <property type="match status" value="1"/>
</dbReference>
<dbReference type="Gene3D" id="3.40.50.150">
    <property type="entry name" value="Vaccinia Virus protein VP39"/>
    <property type="match status" value="1"/>
</dbReference>
<organism evidence="1 2">
    <name type="scientific">Bacillus safensis</name>
    <dbReference type="NCBI Taxonomy" id="561879"/>
    <lineage>
        <taxon>Bacteria</taxon>
        <taxon>Bacillati</taxon>
        <taxon>Bacillota</taxon>
        <taxon>Bacilli</taxon>
        <taxon>Bacillales</taxon>
        <taxon>Bacillaceae</taxon>
        <taxon>Bacillus</taxon>
    </lineage>
</organism>
<proteinExistence type="predicted"/>
<dbReference type="SUPFAM" id="SSF53335">
    <property type="entry name" value="S-adenosyl-L-methionine-dependent methyltransferases"/>
    <property type="match status" value="1"/>
</dbReference>
<dbReference type="AlphaFoldDB" id="A0A5S9MLK3"/>
<gene>
    <name evidence="1" type="ORF">BsIDN1_67520</name>
</gene>
<dbReference type="PANTHER" id="PTHR43042">
    <property type="entry name" value="SAM-DEPENDENT METHYLTRANSFERASE"/>
    <property type="match status" value="1"/>
</dbReference>
<reference evidence="1 2" key="1">
    <citation type="submission" date="2019-12" db="EMBL/GenBank/DDBJ databases">
        <title>Full genome sequence of a Bacillus safensis strain isolated from commercially available natto in Indonesia.</title>
        <authorList>
            <person name="Yoshida M."/>
            <person name="Uomi M."/>
            <person name="Waturangi D."/>
            <person name="Ekaputri J.J."/>
            <person name="Setiamarga D.H.E."/>
        </authorList>
    </citation>
    <scope>NUCLEOTIDE SEQUENCE [LARGE SCALE GENOMIC DNA]</scope>
    <source>
        <strain evidence="1 2">IDN1</strain>
    </source>
</reference>